<gene>
    <name evidence="1" type="ORF">BJY28_000751</name>
</gene>
<dbReference type="AlphaFoldDB" id="A0A852WZ42"/>
<dbReference type="RefSeq" id="WP_179461814.1">
    <property type="nucleotide sequence ID" value="NZ_JACBZX010000001.1"/>
</dbReference>
<proteinExistence type="predicted"/>
<dbReference type="Proteomes" id="UP000592181">
    <property type="component" value="Unassembled WGS sequence"/>
</dbReference>
<accession>A0A852WZ42</accession>
<dbReference type="PROSITE" id="PS51257">
    <property type="entry name" value="PROKAR_LIPOPROTEIN"/>
    <property type="match status" value="1"/>
</dbReference>
<reference evidence="1 2" key="1">
    <citation type="submission" date="2020-07" db="EMBL/GenBank/DDBJ databases">
        <title>Sequencing the genomes of 1000 actinobacteria strains.</title>
        <authorList>
            <person name="Klenk H.-P."/>
        </authorList>
    </citation>
    <scope>NUCLEOTIDE SEQUENCE [LARGE SCALE GENOMIC DNA]</scope>
    <source>
        <strain evidence="1 2">DSM 24723</strain>
    </source>
</reference>
<evidence type="ECO:0000313" key="1">
    <source>
        <dbReference type="EMBL" id="NYG36282.1"/>
    </source>
</evidence>
<dbReference type="EMBL" id="JACBZX010000001">
    <property type="protein sequence ID" value="NYG36282.1"/>
    <property type="molecule type" value="Genomic_DNA"/>
</dbReference>
<comment type="caution">
    <text evidence="1">The sequence shown here is derived from an EMBL/GenBank/DDBJ whole genome shotgun (WGS) entry which is preliminary data.</text>
</comment>
<protein>
    <submittedName>
        <fullName evidence="1">Uncharacterized protein</fullName>
    </submittedName>
</protein>
<sequence length="136" mass="14226">MRAVLVLVMSSALLSACSLFGRGDDQAVPEGDAWRTEVITAIEQTPGVVSADLTVNDVDSGTGSRLPLLQGAFTVDGDTQTVTDEALRRAADVMGEESSGVRVKLSVRDASGTATRISELGYPGVSNGRALWEATR</sequence>
<name>A0A852WZ42_9MICO</name>
<keyword evidence="2" id="KW-1185">Reference proteome</keyword>
<organism evidence="1 2">
    <name type="scientific">Janibacter alkaliphilus</name>
    <dbReference type="NCBI Taxonomy" id="1069963"/>
    <lineage>
        <taxon>Bacteria</taxon>
        <taxon>Bacillati</taxon>
        <taxon>Actinomycetota</taxon>
        <taxon>Actinomycetes</taxon>
        <taxon>Micrococcales</taxon>
        <taxon>Intrasporangiaceae</taxon>
        <taxon>Janibacter</taxon>
    </lineage>
</organism>
<evidence type="ECO:0000313" key="2">
    <source>
        <dbReference type="Proteomes" id="UP000592181"/>
    </source>
</evidence>